<evidence type="ECO:0000313" key="3">
    <source>
        <dbReference type="EMBL" id="SHE94278.1"/>
    </source>
</evidence>
<protein>
    <submittedName>
        <fullName evidence="3">Uncharacterized membrane protein</fullName>
    </submittedName>
</protein>
<dbReference type="AlphaFoldDB" id="A0A1M4XLK3"/>
<dbReference type="STRING" id="1121429.SAMN02745133_01494"/>
<sequence>MTNRQSDSRIWELDLLRGTAILLMVLFHIIFDLNEFFQVPIPYAEGPVFYIGKAAASLFIFVAGISCSLSRNNVKRGVKLIGLGLLITLVTSLVVPGSNIIFGILHFLGTAVLLYDFFKRLRPGILLILGTAVIWAGPCFQQITMPNSLLAPLGLLGPDFYSVDYYPLVPWLGLFLYGVAVGKMIYKEKKSLFPAFPLRQNLINTLGRHSLSIYLLHQPVILLLLSLIYRSFPFKMNA</sequence>
<name>A0A1M4XLK3_9FIRM</name>
<feature type="transmembrane region" description="Helical" evidence="1">
    <location>
        <begin position="100"/>
        <end position="118"/>
    </location>
</feature>
<keyword evidence="1" id="KW-1133">Transmembrane helix</keyword>
<dbReference type="InterPro" id="IPR012429">
    <property type="entry name" value="HGSNAT_cat"/>
</dbReference>
<feature type="transmembrane region" description="Helical" evidence="1">
    <location>
        <begin position="51"/>
        <end position="70"/>
    </location>
</feature>
<evidence type="ECO:0000256" key="1">
    <source>
        <dbReference type="SAM" id="Phobius"/>
    </source>
</evidence>
<keyword evidence="4" id="KW-1185">Reference proteome</keyword>
<keyword evidence="1" id="KW-0472">Membrane</keyword>
<feature type="transmembrane region" description="Helical" evidence="1">
    <location>
        <begin position="12"/>
        <end position="31"/>
    </location>
</feature>
<organism evidence="3 4">
    <name type="scientific">Desulforamulus putei DSM 12395</name>
    <dbReference type="NCBI Taxonomy" id="1121429"/>
    <lineage>
        <taxon>Bacteria</taxon>
        <taxon>Bacillati</taxon>
        <taxon>Bacillota</taxon>
        <taxon>Clostridia</taxon>
        <taxon>Eubacteriales</taxon>
        <taxon>Peptococcaceae</taxon>
        <taxon>Desulforamulus</taxon>
    </lineage>
</organism>
<evidence type="ECO:0000313" key="4">
    <source>
        <dbReference type="Proteomes" id="UP000184148"/>
    </source>
</evidence>
<gene>
    <name evidence="3" type="ORF">SAMN02745133_01494</name>
</gene>
<dbReference type="Pfam" id="PF07786">
    <property type="entry name" value="HGSNAT_cat"/>
    <property type="match status" value="1"/>
</dbReference>
<evidence type="ECO:0000259" key="2">
    <source>
        <dbReference type="Pfam" id="PF07786"/>
    </source>
</evidence>
<reference evidence="4" key="1">
    <citation type="submission" date="2016-11" db="EMBL/GenBank/DDBJ databases">
        <authorList>
            <person name="Varghese N."/>
            <person name="Submissions S."/>
        </authorList>
    </citation>
    <scope>NUCLEOTIDE SEQUENCE [LARGE SCALE GENOMIC DNA]</scope>
    <source>
        <strain evidence="4">DSM 12395</strain>
    </source>
</reference>
<dbReference type="OrthoDB" id="9807591at2"/>
<dbReference type="Proteomes" id="UP000184148">
    <property type="component" value="Unassembled WGS sequence"/>
</dbReference>
<accession>A0A1M4XLK3</accession>
<feature type="transmembrane region" description="Helical" evidence="1">
    <location>
        <begin position="125"/>
        <end position="145"/>
    </location>
</feature>
<keyword evidence="1" id="KW-0812">Transmembrane</keyword>
<dbReference type="RefSeq" id="WP_073238115.1">
    <property type="nucleotide sequence ID" value="NZ_FQUY01000008.1"/>
</dbReference>
<feature type="transmembrane region" description="Helical" evidence="1">
    <location>
        <begin position="165"/>
        <end position="186"/>
    </location>
</feature>
<feature type="transmembrane region" description="Helical" evidence="1">
    <location>
        <begin position="206"/>
        <end position="229"/>
    </location>
</feature>
<feature type="transmembrane region" description="Helical" evidence="1">
    <location>
        <begin position="77"/>
        <end position="94"/>
    </location>
</feature>
<proteinExistence type="predicted"/>
<feature type="domain" description="Heparan-alpha-glucosaminide N-acetyltransferase catalytic" evidence="2">
    <location>
        <begin position="9"/>
        <end position="219"/>
    </location>
</feature>
<dbReference type="EMBL" id="FQUY01000008">
    <property type="protein sequence ID" value="SHE94278.1"/>
    <property type="molecule type" value="Genomic_DNA"/>
</dbReference>